<dbReference type="InterPro" id="IPR036412">
    <property type="entry name" value="HAD-like_sf"/>
</dbReference>
<dbReference type="InterPro" id="IPR036514">
    <property type="entry name" value="SGNH_hydro_sf"/>
</dbReference>
<dbReference type="Proteomes" id="UP000830167">
    <property type="component" value="Chromosome"/>
</dbReference>
<dbReference type="RefSeq" id="WP_347438093.1">
    <property type="nucleotide sequence ID" value="NZ_CP089291.1"/>
</dbReference>
<keyword evidence="2" id="KW-1185">Reference proteome</keyword>
<protein>
    <submittedName>
        <fullName evidence="1">HAD-IIIC family phosphatase</fullName>
    </submittedName>
</protein>
<dbReference type="Gene3D" id="3.40.50.1110">
    <property type="entry name" value="SGNH hydrolase"/>
    <property type="match status" value="1"/>
</dbReference>
<dbReference type="NCBIfam" id="TIGR01686">
    <property type="entry name" value="FkbH"/>
    <property type="match status" value="1"/>
</dbReference>
<reference evidence="1" key="1">
    <citation type="submission" date="2021-12" db="EMBL/GenBank/DDBJ databases">
        <title>Alicyclobacillaceae gen. nov., sp. nov., isolated from chalcocite enrichment system.</title>
        <authorList>
            <person name="Jiang Z."/>
        </authorList>
    </citation>
    <scope>NUCLEOTIDE SEQUENCE</scope>
    <source>
        <strain evidence="1">MYW30-H2</strain>
    </source>
</reference>
<organism evidence="1 2">
    <name type="scientific">Fodinisporobacter ferrooxydans</name>
    <dbReference type="NCBI Taxonomy" id="2901836"/>
    <lineage>
        <taxon>Bacteria</taxon>
        <taxon>Bacillati</taxon>
        <taxon>Bacillota</taxon>
        <taxon>Bacilli</taxon>
        <taxon>Bacillales</taxon>
        <taxon>Alicyclobacillaceae</taxon>
        <taxon>Fodinisporobacter</taxon>
    </lineage>
</organism>
<dbReference type="InterPro" id="IPR010033">
    <property type="entry name" value="HAD_SF_ppase_IIIC"/>
</dbReference>
<dbReference type="Gene3D" id="3.40.50.1000">
    <property type="entry name" value="HAD superfamily/HAD-like"/>
    <property type="match status" value="1"/>
</dbReference>
<dbReference type="EMBL" id="CP089291">
    <property type="protein sequence ID" value="UOF91401.1"/>
    <property type="molecule type" value="Genomic_DNA"/>
</dbReference>
<dbReference type="InterPro" id="IPR023214">
    <property type="entry name" value="HAD_sf"/>
</dbReference>
<accession>A0ABY4CQ94</accession>
<dbReference type="SUPFAM" id="SSF56784">
    <property type="entry name" value="HAD-like"/>
    <property type="match status" value="1"/>
</dbReference>
<evidence type="ECO:0000313" key="2">
    <source>
        <dbReference type="Proteomes" id="UP000830167"/>
    </source>
</evidence>
<dbReference type="InterPro" id="IPR010037">
    <property type="entry name" value="FkbH_domain"/>
</dbReference>
<evidence type="ECO:0000313" key="1">
    <source>
        <dbReference type="EMBL" id="UOF91401.1"/>
    </source>
</evidence>
<proteinExistence type="predicted"/>
<gene>
    <name evidence="1" type="ORF">LSG31_03870</name>
</gene>
<sequence>MLKTLSALIISDTIVDPIVRFLKEETASLSVDAITAPYNQVNQILMDHSHPVWSNTPDVAVIWTIPERISPSFDSLLQFEPADRKQIMNDVDQFAAMVIEASKRSKFTFVVSWSLPPHYRWVQTLAWKHNIGITNVVMQMNLRLAEHFVNYPHIVMLDSQYWYTALQKQSYDAKMYALGKIQYSRDFFVVAAKEIKAILPGVIGQAKKLIVCDLDNTLWGGVIGDDGMEGIKLGGIDPIGESFVAFQKGLKALKNRGILLAICSKNEEPIAFEMIETHPEMVLKKEDFVAWRINWKDKAENIIGIANELNLGLQSIVFLDDNPTERERIRQALPEVYTPELPKDFVQYPVFIQTLDCFETIDITYEDLERTTMYHQETARKFNLSTASSIVEWLQSLELQVTVLQLNRNNLARAVQLLNKTNQFNLATRRVSQEEFWLWSQNPNNHVYLFHVQDRFGEQGITGLVSAIVYEMTEIDEIDEIDTKAVCVKEAEMIDFVMSCRVMGKGVEDAMLQFVYRHLSDAGVQRVKAIYRETKKNKPFFDFIQNKYKNQRSGKMENTTDFILDMNLAGFPSHITCIDNTNKEQIDELFS</sequence>
<dbReference type="NCBIfam" id="TIGR01681">
    <property type="entry name" value="HAD-SF-IIIC"/>
    <property type="match status" value="1"/>
</dbReference>
<name>A0ABY4CQ94_9BACL</name>